<dbReference type="Proteomes" id="UP000713479">
    <property type="component" value="Unassembled WGS sequence"/>
</dbReference>
<evidence type="ECO:0000313" key="1">
    <source>
        <dbReference type="EMBL" id="MBE6510824.1"/>
    </source>
</evidence>
<comment type="caution">
    <text evidence="1">The sequence shown here is derived from an EMBL/GenBank/DDBJ whole genome shotgun (WGS) entry which is preliminary data.</text>
</comment>
<dbReference type="EMBL" id="SUTF01000007">
    <property type="protein sequence ID" value="MBE6510824.1"/>
    <property type="molecule type" value="Genomic_DNA"/>
</dbReference>
<organism evidence="1 2">
    <name type="scientific">Methanobrevibacter millerae</name>
    <dbReference type="NCBI Taxonomy" id="230361"/>
    <lineage>
        <taxon>Archaea</taxon>
        <taxon>Methanobacteriati</taxon>
        <taxon>Methanobacteriota</taxon>
        <taxon>Methanomada group</taxon>
        <taxon>Methanobacteria</taxon>
        <taxon>Methanobacteriales</taxon>
        <taxon>Methanobacteriaceae</taxon>
        <taxon>Methanobrevibacter</taxon>
    </lineage>
</organism>
<gene>
    <name evidence="1" type="ORF">E7Z74_06120</name>
</gene>
<reference evidence="1" key="1">
    <citation type="submission" date="2019-04" db="EMBL/GenBank/DDBJ databases">
        <title>Evolution of Biomass-Degrading Anaerobic Consortia Revealed by Metagenomics.</title>
        <authorList>
            <person name="Peng X."/>
        </authorList>
    </citation>
    <scope>NUCLEOTIDE SEQUENCE</scope>
    <source>
        <strain evidence="1">SIG13</strain>
    </source>
</reference>
<sequence length="89" mass="10479">MHPHEVEFQIRNLSRVHTFKGAESILIELKNYSGKLTEDQLSRLCFAAITNEQIYKCYNCKHHLKVILKKNEENIDEDQYAEVLSKIDD</sequence>
<proteinExistence type="predicted"/>
<evidence type="ECO:0000313" key="2">
    <source>
        <dbReference type="Proteomes" id="UP000713479"/>
    </source>
</evidence>
<accession>A0A8T3VH56</accession>
<protein>
    <submittedName>
        <fullName evidence="1">Uncharacterized protein</fullName>
    </submittedName>
</protein>
<dbReference type="AlphaFoldDB" id="A0A8T3VH56"/>
<name>A0A8T3VH56_9EURY</name>